<accession>K8A0K4</accession>
<dbReference type="eggNOG" id="COG2990">
    <property type="taxonomic scope" value="Bacteria"/>
</dbReference>
<dbReference type="GO" id="GO:0006974">
    <property type="term" value="P:DNA damage response"/>
    <property type="evidence" value="ECO:0007669"/>
    <property type="project" value="TreeGrafter"/>
</dbReference>
<dbReference type="PANTHER" id="PTHR38785:SF1">
    <property type="entry name" value="HOMOLOG OF VIRK"/>
    <property type="match status" value="1"/>
</dbReference>
<proteinExistence type="predicted"/>
<sequence length="340" mass="38608">MHCIEVPFRKRLRLVDILRRFALFQVFLMSVITSHAAETSRSGMDLIKALTTGTLMPGGLWQKKSYRLKFALRSCIYLPATLRFMDSLAINPRFEQLLSVQKTLPGKIHRHYLRLGLSAGERASAIINHYQFMNEQASPRLADALSATSPQPLFTLAAKDKQVVISASSAHKAEREGESTLWLRCDDVLLASLTFSVVRDASGYGIAIGGLQGPRRSVPHEAIRDATKACYGVFPKRLLMEVLWLMMDQFGMTHFEAVSNNGHVFRGLRYRFSKGRHFFASYDEFWESIGGTPRGRYFALPLTAARKPLEEVASKKRSEYRKRYDLLDSLAQQWRDVNAQ</sequence>
<protein>
    <submittedName>
        <fullName evidence="1">Virulence factor VirK</fullName>
    </submittedName>
</protein>
<dbReference type="EMBL" id="CAKW01000063">
    <property type="protein sequence ID" value="CCJ72310.1"/>
    <property type="molecule type" value="Genomic_DNA"/>
</dbReference>
<dbReference type="STRING" id="1073999.AFK62_08170"/>
<organism evidence="1 2">
    <name type="scientific">Cronobacter condimenti 1330</name>
    <dbReference type="NCBI Taxonomy" id="1073999"/>
    <lineage>
        <taxon>Bacteria</taxon>
        <taxon>Pseudomonadati</taxon>
        <taxon>Pseudomonadota</taxon>
        <taxon>Gammaproteobacteria</taxon>
        <taxon>Enterobacterales</taxon>
        <taxon>Enterobacteriaceae</taxon>
        <taxon>Cronobacter</taxon>
    </lineage>
</organism>
<dbReference type="AlphaFoldDB" id="K8A0K4"/>
<dbReference type="PANTHER" id="PTHR38785">
    <property type="entry name" value="HOMOLOG OF VIRK"/>
    <property type="match status" value="1"/>
</dbReference>
<gene>
    <name evidence="1" type="ORF">BN137_1675</name>
</gene>
<dbReference type="InterPro" id="IPR007488">
    <property type="entry name" value="DUF535"/>
</dbReference>
<comment type="caution">
    <text evidence="1">The sequence shown here is derived from an EMBL/GenBank/DDBJ whole genome shotgun (WGS) entry which is preliminary data.</text>
</comment>
<evidence type="ECO:0000313" key="2">
    <source>
        <dbReference type="Proteomes" id="UP000009340"/>
    </source>
</evidence>
<evidence type="ECO:0000313" key="1">
    <source>
        <dbReference type="EMBL" id="CCJ72310.1"/>
    </source>
</evidence>
<reference evidence="1" key="1">
    <citation type="submission" date="2012-07" db="EMBL/GenBank/DDBJ databases">
        <authorList>
            <person name="Cummings C."/>
        </authorList>
    </citation>
    <scope>NUCLEOTIDE SEQUENCE</scope>
    <source>
        <strain evidence="1">1330</strain>
    </source>
</reference>
<name>K8A0K4_9ENTR</name>
<dbReference type="Pfam" id="PF04393">
    <property type="entry name" value="DUF535"/>
    <property type="match status" value="1"/>
</dbReference>
<dbReference type="Proteomes" id="UP000009340">
    <property type="component" value="Unassembled WGS sequence"/>
</dbReference>